<accession>A0ABN4MCN9</accession>
<sequence length="140" mass="15781">MGDNIKLKMQPWKVKAVFDPLLAIVDQLEQDGTIDTTTRGQAVFRDHNDGVWYDSPVAIMGVVDAYEIHERRTGRQLGLAPLRQLANKLKYAAPVFAADTEAARSCLTRMRAETIEMTAAYARDLIKDFQIMEELQKIVA</sequence>
<protein>
    <submittedName>
        <fullName evidence="1">Uncharacterized protein</fullName>
    </submittedName>
</protein>
<evidence type="ECO:0000313" key="2">
    <source>
        <dbReference type="Proteomes" id="UP000074914"/>
    </source>
</evidence>
<dbReference type="EMBL" id="CP013236">
    <property type="protein sequence ID" value="AMP15506.1"/>
    <property type="molecule type" value="Genomic_DNA"/>
</dbReference>
<evidence type="ECO:0000313" key="1">
    <source>
        <dbReference type="EMBL" id="AMP15506.1"/>
    </source>
</evidence>
<gene>
    <name evidence="1" type="ORF">CPter291_3269</name>
</gene>
<reference evidence="1 2" key="1">
    <citation type="submission" date="2015-11" db="EMBL/GenBank/DDBJ databases">
        <title>Exploring the genomic traits of fungus-feeding bacterial genus Collimonas.</title>
        <authorList>
            <person name="Song C."/>
            <person name="Schmidt R."/>
            <person name="de Jager V."/>
            <person name="Krzyzanowska D."/>
            <person name="Jongedijk E."/>
            <person name="Cankar K."/>
            <person name="Beekwilder J."/>
            <person name="van Veen A."/>
            <person name="de Boer W."/>
            <person name="van Veen J.A."/>
            <person name="Garbeva P."/>
        </authorList>
    </citation>
    <scope>NUCLEOTIDE SEQUENCE [LARGE SCALE GENOMIC DNA]</scope>
    <source>
        <strain evidence="1 2">Ter291</strain>
    </source>
</reference>
<dbReference type="Proteomes" id="UP000074914">
    <property type="component" value="Chromosome"/>
</dbReference>
<organism evidence="1 2">
    <name type="scientific">Collimonas pratensis</name>
    <dbReference type="NCBI Taxonomy" id="279113"/>
    <lineage>
        <taxon>Bacteria</taxon>
        <taxon>Pseudomonadati</taxon>
        <taxon>Pseudomonadota</taxon>
        <taxon>Betaproteobacteria</taxon>
        <taxon>Burkholderiales</taxon>
        <taxon>Oxalobacteraceae</taxon>
        <taxon>Collimonas</taxon>
    </lineage>
</organism>
<name>A0ABN4MCN9_9BURK</name>
<keyword evidence="2" id="KW-1185">Reference proteome</keyword>
<proteinExistence type="predicted"/>